<protein>
    <submittedName>
        <fullName evidence="2">Uncharacterized protein</fullName>
    </submittedName>
</protein>
<dbReference type="GeneTree" id="ENSGT00970000197053"/>
<feature type="compositionally biased region" description="Basic residues" evidence="1">
    <location>
        <begin position="50"/>
        <end position="93"/>
    </location>
</feature>
<reference evidence="2" key="3">
    <citation type="submission" date="2025-09" db="UniProtKB">
        <authorList>
            <consortium name="Ensembl"/>
        </authorList>
    </citation>
    <scope>IDENTIFICATION</scope>
</reference>
<feature type="compositionally biased region" description="Basic residues" evidence="1">
    <location>
        <begin position="29"/>
        <end position="40"/>
    </location>
</feature>
<proteinExistence type="predicted"/>
<dbReference type="InParanoid" id="A0A7N5J8S0"/>
<evidence type="ECO:0000313" key="3">
    <source>
        <dbReference type="Proteomes" id="UP000008912"/>
    </source>
</evidence>
<sequence>MIKVTRKPEKAGTVMEQPTLSTKQLTSSSKRKKRKNRSRPRPICSDKVKKMQRGMKRLLHGSSRKKSSRSSTRIPRKVKRVKKAKKFRPLAKE</sequence>
<reference evidence="2" key="2">
    <citation type="submission" date="2025-08" db="UniProtKB">
        <authorList>
            <consortium name="Ensembl"/>
        </authorList>
    </citation>
    <scope>IDENTIFICATION</scope>
</reference>
<dbReference type="Proteomes" id="UP000008912">
    <property type="component" value="Unassembled WGS sequence"/>
</dbReference>
<evidence type="ECO:0000313" key="2">
    <source>
        <dbReference type="Ensembl" id="ENSAMEP00000021726.1"/>
    </source>
</evidence>
<keyword evidence="3" id="KW-1185">Reference proteome</keyword>
<dbReference type="AlphaFoldDB" id="A0A7N5J8S0"/>
<reference evidence="2 3" key="1">
    <citation type="journal article" date="2010" name="Nature">
        <title>The sequence and de novo assembly of the giant panda genome.</title>
        <authorList>
            <person name="Li R."/>
            <person name="Fan W."/>
            <person name="Tian G."/>
            <person name="Zhu H."/>
            <person name="He L."/>
            <person name="Cai J."/>
            <person name="Huang Q."/>
            <person name="Cai Q."/>
            <person name="Li B."/>
            <person name="Bai Y."/>
            <person name="Zhang Z."/>
            <person name="Zhang Y."/>
            <person name="Wang W."/>
            <person name="Li J."/>
            <person name="Wei F."/>
            <person name="Li H."/>
            <person name="Jian M."/>
            <person name="Li J."/>
            <person name="Zhang Z."/>
            <person name="Nielsen R."/>
            <person name="Li D."/>
            <person name="Gu W."/>
            <person name="Yang Z."/>
            <person name="Xuan Z."/>
            <person name="Ryder O.A."/>
            <person name="Leung F.C."/>
            <person name="Zhou Y."/>
            <person name="Cao J."/>
            <person name="Sun X."/>
            <person name="Fu Y."/>
            <person name="Fang X."/>
            <person name="Guo X."/>
            <person name="Wang B."/>
            <person name="Hou R."/>
            <person name="Shen F."/>
            <person name="Mu B."/>
            <person name="Ni P."/>
            <person name="Lin R."/>
            <person name="Qian W."/>
            <person name="Wang G."/>
            <person name="Yu C."/>
            <person name="Nie W."/>
            <person name="Wang J."/>
            <person name="Wu Z."/>
            <person name="Liang H."/>
            <person name="Min J."/>
            <person name="Wu Q."/>
            <person name="Cheng S."/>
            <person name="Ruan J."/>
            <person name="Wang M."/>
            <person name="Shi Z."/>
            <person name="Wen M."/>
            <person name="Liu B."/>
            <person name="Ren X."/>
            <person name="Zheng H."/>
            <person name="Dong D."/>
            <person name="Cook K."/>
            <person name="Shan G."/>
            <person name="Zhang H."/>
            <person name="Kosiol C."/>
            <person name="Xie X."/>
            <person name="Lu Z."/>
            <person name="Zheng H."/>
            <person name="Li Y."/>
            <person name="Steiner C.C."/>
            <person name="Lam T.T."/>
            <person name="Lin S."/>
            <person name="Zhang Q."/>
            <person name="Li G."/>
            <person name="Tian J."/>
            <person name="Gong T."/>
            <person name="Liu H."/>
            <person name="Zhang D."/>
            <person name="Fang L."/>
            <person name="Ye C."/>
            <person name="Zhang J."/>
            <person name="Hu W."/>
            <person name="Xu A."/>
            <person name="Ren Y."/>
            <person name="Zhang G."/>
            <person name="Bruford M.W."/>
            <person name="Li Q."/>
            <person name="Ma L."/>
            <person name="Guo Y."/>
            <person name="An N."/>
            <person name="Hu Y."/>
            <person name="Zheng Y."/>
            <person name="Shi Y."/>
            <person name="Li Z."/>
            <person name="Liu Q."/>
            <person name="Chen Y."/>
            <person name="Zhao J."/>
            <person name="Qu N."/>
            <person name="Zhao S."/>
            <person name="Tian F."/>
            <person name="Wang X."/>
            <person name="Wang H."/>
            <person name="Xu L."/>
            <person name="Liu X."/>
            <person name="Vinar T."/>
            <person name="Wang Y."/>
            <person name="Lam T.W."/>
            <person name="Yiu S.M."/>
            <person name="Liu S."/>
            <person name="Zhang H."/>
            <person name="Li D."/>
            <person name="Huang Y."/>
            <person name="Wang X."/>
            <person name="Yang G."/>
            <person name="Jiang Z."/>
            <person name="Wang J."/>
            <person name="Qin N."/>
            <person name="Li L."/>
            <person name="Li J."/>
            <person name="Bolund L."/>
            <person name="Kristiansen K."/>
            <person name="Wong G.K."/>
            <person name="Olson M."/>
            <person name="Zhang X."/>
            <person name="Li S."/>
            <person name="Yang H."/>
            <person name="Wang J."/>
            <person name="Wang J."/>
        </authorList>
    </citation>
    <scope>NUCLEOTIDE SEQUENCE [LARGE SCALE GENOMIC DNA]</scope>
</reference>
<accession>A0A7N5J8S0</accession>
<feature type="compositionally biased region" description="Basic and acidic residues" evidence="1">
    <location>
        <begin position="1"/>
        <end position="10"/>
    </location>
</feature>
<evidence type="ECO:0000256" key="1">
    <source>
        <dbReference type="SAM" id="MobiDB-lite"/>
    </source>
</evidence>
<name>A0A7N5J8S0_AILME</name>
<dbReference type="Ensembl" id="ENSAMET00000039275.1">
    <property type="protein sequence ID" value="ENSAMEP00000021726.1"/>
    <property type="gene ID" value="ENSAMEG00000030462.1"/>
</dbReference>
<organism evidence="2 3">
    <name type="scientific">Ailuropoda melanoleuca</name>
    <name type="common">Giant panda</name>
    <dbReference type="NCBI Taxonomy" id="9646"/>
    <lineage>
        <taxon>Eukaryota</taxon>
        <taxon>Metazoa</taxon>
        <taxon>Chordata</taxon>
        <taxon>Craniata</taxon>
        <taxon>Vertebrata</taxon>
        <taxon>Euteleostomi</taxon>
        <taxon>Mammalia</taxon>
        <taxon>Eutheria</taxon>
        <taxon>Laurasiatheria</taxon>
        <taxon>Carnivora</taxon>
        <taxon>Caniformia</taxon>
        <taxon>Ursidae</taxon>
        <taxon>Ailuropoda</taxon>
    </lineage>
</organism>
<feature type="compositionally biased region" description="Low complexity" evidence="1">
    <location>
        <begin position="17"/>
        <end position="28"/>
    </location>
</feature>
<feature type="region of interest" description="Disordered" evidence="1">
    <location>
        <begin position="1"/>
        <end position="93"/>
    </location>
</feature>